<name>A0ABW9RJG9_9BACT</name>
<dbReference type="PANTHER" id="PTHR10587">
    <property type="entry name" value="GLYCOSYL TRANSFERASE-RELATED"/>
    <property type="match status" value="1"/>
</dbReference>
<evidence type="ECO:0000256" key="2">
    <source>
        <dbReference type="ARBA" id="ARBA00022801"/>
    </source>
</evidence>
<feature type="domain" description="NodB homology" evidence="3">
    <location>
        <begin position="192"/>
        <end position="378"/>
    </location>
</feature>
<dbReference type="InterPro" id="IPR011330">
    <property type="entry name" value="Glyco_hydro/deAcase_b/a-brl"/>
</dbReference>
<dbReference type="SUPFAM" id="SSF88713">
    <property type="entry name" value="Glycoside hydrolase/deacetylase"/>
    <property type="match status" value="1"/>
</dbReference>
<keyword evidence="5" id="KW-1185">Reference proteome</keyword>
<dbReference type="PROSITE" id="PS51677">
    <property type="entry name" value="NODB"/>
    <property type="match status" value="1"/>
</dbReference>
<evidence type="ECO:0000256" key="1">
    <source>
        <dbReference type="ARBA" id="ARBA00022723"/>
    </source>
</evidence>
<evidence type="ECO:0000313" key="5">
    <source>
        <dbReference type="Proteomes" id="UP000798808"/>
    </source>
</evidence>
<reference evidence="4 5" key="1">
    <citation type="submission" date="2019-02" db="EMBL/GenBank/DDBJ databases">
        <authorList>
            <person name="Goldberg S.R."/>
            <person name="Haltli B.A."/>
            <person name="Correa H."/>
            <person name="Russell K.G."/>
        </authorList>
    </citation>
    <scope>NUCLEOTIDE SEQUENCE [LARGE SCALE GENOMIC DNA]</scope>
    <source>
        <strain evidence="4 5">JCM 16186</strain>
    </source>
</reference>
<dbReference type="Gene3D" id="3.20.20.370">
    <property type="entry name" value="Glycoside hydrolase/deacetylase"/>
    <property type="match status" value="1"/>
</dbReference>
<dbReference type="Proteomes" id="UP000798808">
    <property type="component" value="Unassembled WGS sequence"/>
</dbReference>
<gene>
    <name evidence="4" type="ORF">E1163_04605</name>
</gene>
<dbReference type="PANTHER" id="PTHR10587:SF133">
    <property type="entry name" value="CHITIN DEACETYLASE 1-RELATED"/>
    <property type="match status" value="1"/>
</dbReference>
<comment type="caution">
    <text evidence="4">The sequence shown here is derived from an EMBL/GenBank/DDBJ whole genome shotgun (WGS) entry which is preliminary data.</text>
</comment>
<dbReference type="InterPro" id="IPR002509">
    <property type="entry name" value="NODB_dom"/>
</dbReference>
<keyword evidence="2" id="KW-0378">Hydrolase</keyword>
<proteinExistence type="predicted"/>
<evidence type="ECO:0000313" key="4">
    <source>
        <dbReference type="EMBL" id="MTI24219.1"/>
    </source>
</evidence>
<dbReference type="InterPro" id="IPR050248">
    <property type="entry name" value="Polysacc_deacetylase_ArnD"/>
</dbReference>
<sequence length="387" mass="44100">MVKGTLGCIMRKYVGLIFLLIGTVSVYGQGPKKIAKADRSLWPYEINSATGFNYASKMEMLVFIHVLEGLNTKLNEDSLKTHLGVSKVDLSSALAWKKRTKNTLLTNFNALPEDKKIPVINNPVTWQHLSETSLHIEKKLPAELHQWFLNAKEFYSSYVYEQLRLAALFPRITSEILTLSNEEVTGFELPDKQFLLTFDDGPTAPGGHTDRLIETLNKNHTTGIFFILGDRLNSRAMSDPSQAIHRLYGNHLIASHGRVHKPHQRYDDWESSLSYTAGVIGSLETKNPKTKYFRPPYGQRNEQMVAYLKESHTTLMLWNIDSQDWNAKISHQEVADRVITLMLLWRRGIILFHDINPKANNALPIIWNKLGESGVKWLDPNTFSIAK</sequence>
<organism evidence="4 5">
    <name type="scientific">Fulvivirga kasyanovii</name>
    <dbReference type="NCBI Taxonomy" id="396812"/>
    <lineage>
        <taxon>Bacteria</taxon>
        <taxon>Pseudomonadati</taxon>
        <taxon>Bacteroidota</taxon>
        <taxon>Cytophagia</taxon>
        <taxon>Cytophagales</taxon>
        <taxon>Fulvivirgaceae</taxon>
        <taxon>Fulvivirga</taxon>
    </lineage>
</organism>
<dbReference type="Pfam" id="PF01522">
    <property type="entry name" value="Polysacc_deac_1"/>
    <property type="match status" value="1"/>
</dbReference>
<dbReference type="EMBL" id="SMLW01000383">
    <property type="protein sequence ID" value="MTI24219.1"/>
    <property type="molecule type" value="Genomic_DNA"/>
</dbReference>
<keyword evidence="1" id="KW-0479">Metal-binding</keyword>
<dbReference type="CDD" id="cd10917">
    <property type="entry name" value="CE4_NodB_like_6s_7s"/>
    <property type="match status" value="1"/>
</dbReference>
<evidence type="ECO:0000259" key="3">
    <source>
        <dbReference type="PROSITE" id="PS51677"/>
    </source>
</evidence>
<accession>A0ABW9RJG9</accession>
<protein>
    <submittedName>
        <fullName evidence="4">Polysaccharide deacetylase family protein</fullName>
    </submittedName>
</protein>